<dbReference type="InterPro" id="IPR006530">
    <property type="entry name" value="YD"/>
</dbReference>
<keyword evidence="3" id="KW-1185">Reference proteome</keyword>
<evidence type="ECO:0000313" key="3">
    <source>
        <dbReference type="Proteomes" id="UP001240236"/>
    </source>
</evidence>
<accession>A0AAE4AW43</accession>
<organism evidence="2 3">
    <name type="scientific">Catenuloplanes indicus</name>
    <dbReference type="NCBI Taxonomy" id="137267"/>
    <lineage>
        <taxon>Bacteria</taxon>
        <taxon>Bacillati</taxon>
        <taxon>Actinomycetota</taxon>
        <taxon>Actinomycetes</taxon>
        <taxon>Micromonosporales</taxon>
        <taxon>Micromonosporaceae</taxon>
        <taxon>Catenuloplanes</taxon>
    </lineage>
</organism>
<feature type="region of interest" description="Disordered" evidence="1">
    <location>
        <begin position="1550"/>
        <end position="1572"/>
    </location>
</feature>
<dbReference type="EMBL" id="JAUSUZ010000001">
    <property type="protein sequence ID" value="MDQ0364336.1"/>
    <property type="molecule type" value="Genomic_DNA"/>
</dbReference>
<feature type="region of interest" description="Disordered" evidence="1">
    <location>
        <begin position="1"/>
        <end position="23"/>
    </location>
</feature>
<dbReference type="Pfam" id="PF05593">
    <property type="entry name" value="RHS_repeat"/>
    <property type="match status" value="1"/>
</dbReference>
<name>A0AAE4AW43_9ACTN</name>
<dbReference type="InterPro" id="IPR050708">
    <property type="entry name" value="T6SS_VgrG/RHS"/>
</dbReference>
<comment type="caution">
    <text evidence="2">The sequence shown here is derived from an EMBL/GenBank/DDBJ whole genome shotgun (WGS) entry which is preliminary data.</text>
</comment>
<dbReference type="NCBIfam" id="TIGR01643">
    <property type="entry name" value="YD_repeat_2x"/>
    <property type="match status" value="2"/>
</dbReference>
<gene>
    <name evidence="2" type="ORF">J2S42_001005</name>
</gene>
<dbReference type="RefSeq" id="WP_307235663.1">
    <property type="nucleotide sequence ID" value="NZ_JAUSUZ010000001.1"/>
</dbReference>
<evidence type="ECO:0000256" key="1">
    <source>
        <dbReference type="SAM" id="MobiDB-lite"/>
    </source>
</evidence>
<protein>
    <submittedName>
        <fullName evidence="2">RHS repeat-associated protein</fullName>
    </submittedName>
</protein>
<dbReference type="InterPro" id="IPR022385">
    <property type="entry name" value="Rhs_assc_core"/>
</dbReference>
<sequence length="2061" mass="221452">MAISRTGAEALPGGIPVRDTSSVDLPDPVWPGAGATTAVVPASGASTVTAAGLPVSLSRADDALPASVGVEVLDRQAVPEPLRDGVVLRVGGKHATATGTAEVAVDYRSFAHAYGADWGSRLRLWRLPECALTTPDRPGCSPVALDSVNDPATGTVTAAATVQPTGTNRPANSRAELAGDTAPARTTGTLLMVAAAPDGPSGDFTVTSLAASSTWSAGGNSGGFTWSYGMDTPPVHAGPQPVLQLDYSSASVDGRTSASNNQPSWLGEGFGMETGFIERQYIGCSEDTDDGANNGESTVTGDLCWRTDNATVSFQGSSTELIHEKGKGWHGRSEAGWKIERLDDTTNGDNDNEYWKLTGTDGTQYFFGRNVLPGQADTTKSVYTVPVYGNHSGEKCHRATFADSVCDQAWRWNLDYIVDPHGNTSSYWYEPERNQYATLATSSKTVDYVRGGTLTRIDYGTWDRGAGDRSVTPAAQVTFKTEDRCLSSCNTHDPNQWPDVPWEAECALDATSCGTNYSPTFWSTKRLGKITTQVWNTAVSPAAWQPVTSWTFTHTFPDPHDGSSAGLWLDSIVKTGLVGDAITMPPVTFDATPMPNRVLTSTNQSNSWQRLTRITTETGAFTDIEYTLPDCRTGDLPSSPQDNTRRCYPVIGPDPYDADGPDITEWWHKYLVTKVIENDTPIDDHRSPSIVTTYTYHGDPYWAYADDDGFTKPKRRTWNQFRGYETVDTRVGSGAAKTLSRTTYLRGLDGRVSKASLGEDVTDEEAFAGAVRETTVYNGTTDKPVSTTVNVPWRSDPTASRTINKDTVHARFTGTRVSYRGEAVGTGWRTGRTETTREGVHGTVIQVQDDGDLAVTGDETCTVTAYHRNTERHIVSLPKQVTTTALPCDRKVATPDDIVSDVRSYYDGAGDFGTLPTRGTVTRTESMSGWTVAGTQWQTVSASTIDESGRATTTTDARGNVTTIEYTPAKGGPVTSVKSTNALKWSTTVAKSPWWGTTTSTADPNGRVSTARYDALGRVSAVWEAGWADPSKPSARYTYTYAADRNAYPYTRTETLNSSGNYLVSYDIVDGFLRARQTQTAPASGTGRVVSDTLYDEWGRVSAAYGSHLEKDAPSGVHWGDPEWSIPSVTRTVYDLSGRATDSIFLSGDDRTNLVEKWRSHTGYGGDRTTVTPARGGTPTTTLTDLQGRTIELRQHTTAAGIAGAYVATTYTYDRKSRLVKVTDPAGNAWTYGYDIKGRKVTATDPDHGLTTTAYNAYDDVVSTTDARGEVLAYSYDSLGRKTGLFDDSANGAKRAEWIYDKIPNGGPTLRGVLTQSVRYDNGNAYRTSVLGFNTRYQPTSVDYVIPAAAEGSLGGSYLFAYQYAAEDGTPTAITYPAAGSLTTEKVTTTYDTVSGLPVTLVSNLAGGTGSYVTKQEYTAFGEPTLSQRMFATGVYVESTNSYWDDGTRRFKGTKVLTETGARTVVDSTYQWDPAGNIERIADTPATGAADTQCFTYDTVKRLTAAWTPKSGVPCGTAPSTAGLGGPAPYWTEWTFDSIGNRTTETQRAAAGTSTTTYAVPPSGADSVRPHSVASTRTVTSGVAAPADRTYGYDAAGNTISRPGVTGTQAVTWDAENRVQRTVEGNTTTSYVYDTEGTRLIRRDGTGRTLYLPGMEVRLQPDGAKVATRYYSFGGQTVASRTTDQIAGLTWLYNDHQGTQGVSVTAGPQTVSIRRQSPYSGTRGAAVTWPNGKGFVGGDLDPTGLTHIGAREYDPALGRFISVDPIMDLEDPQQWHGYAYANNSPVTSSDPTGLRTDYFDPPPCSASLCGKPENKSGCEGSACPKTTTLSCQSAGADLNGSYNGSYGCPVDDTDYSYLSLDRLVQLCGADVNVAACSVKGQAEDGVREWKALACWLGSAVGKDTSLSCPLMHHYAEGSGEDWTVDIKDLMAAPEFSESVQQSIDEVAKAGIYKCAAPPCVYTFDTGWAATSFEEERSADLYFGYRGFTYQLRGTVTAYIDPVNKGWKTSGNYTVSAYKAWNFDEGEALMKVVTFDGASKAAGIGIAREFAVVGVNSPQYGW</sequence>
<dbReference type="PANTHER" id="PTHR32305:SF17">
    <property type="entry name" value="TRNA NUCLEASE WAPA"/>
    <property type="match status" value="1"/>
</dbReference>
<evidence type="ECO:0000313" key="2">
    <source>
        <dbReference type="EMBL" id="MDQ0364336.1"/>
    </source>
</evidence>
<proteinExistence type="predicted"/>
<dbReference type="Gene3D" id="2.180.10.10">
    <property type="entry name" value="RHS repeat-associated core"/>
    <property type="match status" value="1"/>
</dbReference>
<dbReference type="PANTHER" id="PTHR32305">
    <property type="match status" value="1"/>
</dbReference>
<dbReference type="InterPro" id="IPR031325">
    <property type="entry name" value="RHS_repeat"/>
</dbReference>
<dbReference type="Proteomes" id="UP001240236">
    <property type="component" value="Unassembled WGS sequence"/>
</dbReference>
<reference evidence="2 3" key="1">
    <citation type="submission" date="2023-07" db="EMBL/GenBank/DDBJ databases">
        <title>Sequencing the genomes of 1000 actinobacteria strains.</title>
        <authorList>
            <person name="Klenk H.-P."/>
        </authorList>
    </citation>
    <scope>NUCLEOTIDE SEQUENCE [LARGE SCALE GENOMIC DNA]</scope>
    <source>
        <strain evidence="2 3">DSM 44709</strain>
    </source>
</reference>
<dbReference type="NCBIfam" id="TIGR03696">
    <property type="entry name" value="Rhs_assc_core"/>
    <property type="match status" value="1"/>
</dbReference>